<keyword evidence="8" id="KW-1185">Reference proteome</keyword>
<reference evidence="7" key="1">
    <citation type="submission" date="2023-04" db="EMBL/GenBank/DDBJ databases">
        <title>Sphingomonas sp. MAHUQ-71 isolated from rice field.</title>
        <authorList>
            <person name="Huq M.A."/>
        </authorList>
    </citation>
    <scope>NUCLEOTIDE SEQUENCE</scope>
    <source>
        <strain evidence="7">MAHUQ-71</strain>
    </source>
</reference>
<dbReference type="Proteomes" id="UP001160625">
    <property type="component" value="Unassembled WGS sequence"/>
</dbReference>
<dbReference type="InterPro" id="IPR035958">
    <property type="entry name" value="SecB-like_sf"/>
</dbReference>
<name>A0ABT6N0T3_9SPHN</name>
<evidence type="ECO:0000256" key="4">
    <source>
        <dbReference type="ARBA" id="ARBA00023010"/>
    </source>
</evidence>
<dbReference type="PRINTS" id="PR01594">
    <property type="entry name" value="SECBCHAPRONE"/>
</dbReference>
<proteinExistence type="inferred from homology"/>
<comment type="similarity">
    <text evidence="1 6">Belongs to the SecB family.</text>
</comment>
<evidence type="ECO:0000256" key="5">
    <source>
        <dbReference type="ARBA" id="ARBA00023186"/>
    </source>
</evidence>
<dbReference type="EMBL" id="JARYGZ010000001">
    <property type="protein sequence ID" value="MDH7638666.1"/>
    <property type="molecule type" value="Genomic_DNA"/>
</dbReference>
<evidence type="ECO:0000256" key="3">
    <source>
        <dbReference type="ARBA" id="ARBA00022927"/>
    </source>
</evidence>
<dbReference type="NCBIfam" id="TIGR00809">
    <property type="entry name" value="secB"/>
    <property type="match status" value="1"/>
</dbReference>
<comment type="caution">
    <text evidence="7">The sequence shown here is derived from an EMBL/GenBank/DDBJ whole genome shotgun (WGS) entry which is preliminary data.</text>
</comment>
<evidence type="ECO:0000313" key="7">
    <source>
        <dbReference type="EMBL" id="MDH7638666.1"/>
    </source>
</evidence>
<keyword evidence="5 6" id="KW-0143">Chaperone</keyword>
<dbReference type="PANTHER" id="PTHR36918:SF1">
    <property type="entry name" value="PROTEIN-EXPORT PROTEIN SECB"/>
    <property type="match status" value="1"/>
</dbReference>
<evidence type="ECO:0000313" key="8">
    <source>
        <dbReference type="Proteomes" id="UP001160625"/>
    </source>
</evidence>
<comment type="subunit">
    <text evidence="6">Homotetramer, a dimer of dimers. One homotetramer interacts with 1 SecA dimer.</text>
</comment>
<dbReference type="HAMAP" id="MF_00821">
    <property type="entry name" value="SecB"/>
    <property type="match status" value="1"/>
</dbReference>
<evidence type="ECO:0000256" key="2">
    <source>
        <dbReference type="ARBA" id="ARBA00022448"/>
    </source>
</evidence>
<evidence type="ECO:0000256" key="1">
    <source>
        <dbReference type="ARBA" id="ARBA00009990"/>
    </source>
</evidence>
<dbReference type="Pfam" id="PF02556">
    <property type="entry name" value="SecB"/>
    <property type="match status" value="1"/>
</dbReference>
<dbReference type="NCBIfam" id="NF004392">
    <property type="entry name" value="PRK05751.1-3"/>
    <property type="match status" value="1"/>
</dbReference>
<keyword evidence="2 6" id="KW-0813">Transport</keyword>
<organism evidence="7 8">
    <name type="scientific">Sphingomonas oryzagri</name>
    <dbReference type="NCBI Taxonomy" id="3042314"/>
    <lineage>
        <taxon>Bacteria</taxon>
        <taxon>Pseudomonadati</taxon>
        <taxon>Pseudomonadota</taxon>
        <taxon>Alphaproteobacteria</taxon>
        <taxon>Sphingomonadales</taxon>
        <taxon>Sphingomonadaceae</taxon>
        <taxon>Sphingomonas</taxon>
    </lineage>
</organism>
<comment type="subcellular location">
    <subcellularLocation>
        <location evidence="6">Cytoplasm</location>
    </subcellularLocation>
</comment>
<protein>
    <recommendedName>
        <fullName evidence="6">Protein-export protein SecB</fullName>
    </recommendedName>
</protein>
<dbReference type="PANTHER" id="PTHR36918">
    <property type="match status" value="1"/>
</dbReference>
<keyword evidence="4 6" id="KW-0811">Translocation</keyword>
<gene>
    <name evidence="6 7" type="primary">secB</name>
    <name evidence="7" type="ORF">QGN17_07980</name>
</gene>
<sequence length="168" mass="18291">MAENEAPDFLTVPNANGEDSQPQVGMIAQYVKDFSFENPNAPAVYNWQNQPQIDVQFNIGTQQVAENVHETALKIEVTAKAAEGVAFQLELLYGGLFALQNIPADALQPFLLGEAPRLLFPFARRVVADAVRDGGFPPLMLDPIDFNALFYAQLQQQGGLMGEPAGQA</sequence>
<keyword evidence="3 6" id="KW-0653">Protein transport</keyword>
<accession>A0ABT6N0T3</accession>
<dbReference type="InterPro" id="IPR003708">
    <property type="entry name" value="SecB"/>
</dbReference>
<dbReference type="SUPFAM" id="SSF54611">
    <property type="entry name" value="SecB-like"/>
    <property type="match status" value="1"/>
</dbReference>
<comment type="function">
    <text evidence="6">One of the proteins required for the normal export of preproteins out of the cell cytoplasm. It is a molecular chaperone that binds to a subset of precursor proteins, maintaining them in a translocation-competent state. It also specifically binds to its receptor SecA.</text>
</comment>
<evidence type="ECO:0000256" key="6">
    <source>
        <dbReference type="HAMAP-Rule" id="MF_00821"/>
    </source>
</evidence>
<keyword evidence="6" id="KW-0963">Cytoplasm</keyword>
<dbReference type="Gene3D" id="3.10.420.10">
    <property type="entry name" value="SecB-like"/>
    <property type="match status" value="1"/>
</dbReference>
<dbReference type="RefSeq" id="WP_281043949.1">
    <property type="nucleotide sequence ID" value="NZ_JARYGZ010000001.1"/>
</dbReference>